<reference evidence="12" key="1">
    <citation type="journal article" date="2023" name="IScience">
        <title>Live-bearing cockroach genome reveals convergent evolutionary mechanisms linked to viviparity in insects and beyond.</title>
        <authorList>
            <person name="Fouks B."/>
            <person name="Harrison M.C."/>
            <person name="Mikhailova A.A."/>
            <person name="Marchal E."/>
            <person name="English S."/>
            <person name="Carruthers M."/>
            <person name="Jennings E.C."/>
            <person name="Chiamaka E.L."/>
            <person name="Frigard R.A."/>
            <person name="Pippel M."/>
            <person name="Attardo G.M."/>
            <person name="Benoit J.B."/>
            <person name="Bornberg-Bauer E."/>
            <person name="Tobe S.S."/>
        </authorList>
    </citation>
    <scope>NUCLEOTIDE SEQUENCE</scope>
    <source>
        <strain evidence="12">Stay&amp;Tobe</strain>
    </source>
</reference>
<dbReference type="Gene3D" id="4.10.1220.10">
    <property type="entry name" value="EGF-type module"/>
    <property type="match status" value="1"/>
</dbReference>
<dbReference type="Pfam" id="PF00057">
    <property type="entry name" value="Ldl_recept_a"/>
    <property type="match status" value="5"/>
</dbReference>
<comment type="caution">
    <text evidence="12">The sequence shown here is derived from an EMBL/GenBank/DDBJ whole genome shotgun (WGS) entry which is preliminary data.</text>
</comment>
<keyword evidence="6" id="KW-1133">Transmembrane helix</keyword>
<dbReference type="PROSITE" id="PS50068">
    <property type="entry name" value="LDLRA_2"/>
    <property type="match status" value="8"/>
</dbReference>
<keyword evidence="3" id="KW-0254">Endocytosis</keyword>
<dbReference type="InterPro" id="IPR002172">
    <property type="entry name" value="LDrepeatLR_classA_rpt"/>
</dbReference>
<evidence type="ECO:0000256" key="10">
    <source>
        <dbReference type="ARBA" id="ARBA00023180"/>
    </source>
</evidence>
<dbReference type="GO" id="GO:0043235">
    <property type="term" value="C:receptor complex"/>
    <property type="evidence" value="ECO:0007669"/>
    <property type="project" value="TreeGrafter"/>
</dbReference>
<feature type="disulfide bond" evidence="11">
    <location>
        <begin position="23"/>
        <end position="38"/>
    </location>
</feature>
<keyword evidence="7" id="KW-0472">Membrane</keyword>
<keyword evidence="5" id="KW-0677">Repeat</keyword>
<evidence type="ECO:0000256" key="3">
    <source>
        <dbReference type="ARBA" id="ARBA00022583"/>
    </source>
</evidence>
<feature type="disulfide bond" evidence="11">
    <location>
        <begin position="43"/>
        <end position="55"/>
    </location>
</feature>
<keyword evidence="13" id="KW-1185">Reference proteome</keyword>
<dbReference type="GO" id="GO:0005886">
    <property type="term" value="C:plasma membrane"/>
    <property type="evidence" value="ECO:0007669"/>
    <property type="project" value="TreeGrafter"/>
</dbReference>
<feature type="disulfide bond" evidence="11">
    <location>
        <begin position="394"/>
        <end position="412"/>
    </location>
</feature>
<feature type="disulfide bond" evidence="11">
    <location>
        <begin position="50"/>
        <end position="68"/>
    </location>
</feature>
<feature type="non-terminal residue" evidence="12">
    <location>
        <position position="1"/>
    </location>
</feature>
<dbReference type="InterPro" id="IPR036055">
    <property type="entry name" value="LDL_receptor-like_sf"/>
</dbReference>
<dbReference type="PANTHER" id="PTHR22722">
    <property type="entry name" value="LOW-DENSITY LIPOPROTEIN RECEPTOR-RELATED PROTEIN 2-RELATED"/>
    <property type="match status" value="1"/>
</dbReference>
<feature type="disulfide bond" evidence="11">
    <location>
        <begin position="322"/>
        <end position="337"/>
    </location>
</feature>
<evidence type="ECO:0000256" key="6">
    <source>
        <dbReference type="ARBA" id="ARBA00022989"/>
    </source>
</evidence>
<comment type="similarity">
    <text evidence="2">Belongs to the LDLR family.</text>
</comment>
<dbReference type="PRINTS" id="PR00261">
    <property type="entry name" value="LDLRECEPTOR"/>
</dbReference>
<feature type="disulfide bond" evidence="11">
    <location>
        <begin position="231"/>
        <end position="249"/>
    </location>
</feature>
<feature type="non-terminal residue" evidence="12">
    <location>
        <position position="460"/>
    </location>
</feature>
<feature type="disulfide bond" evidence="11">
    <location>
        <begin position="282"/>
        <end position="297"/>
    </location>
</feature>
<organism evidence="12 13">
    <name type="scientific">Diploptera punctata</name>
    <name type="common">Pacific beetle cockroach</name>
    <dbReference type="NCBI Taxonomy" id="6984"/>
    <lineage>
        <taxon>Eukaryota</taxon>
        <taxon>Metazoa</taxon>
        <taxon>Ecdysozoa</taxon>
        <taxon>Arthropoda</taxon>
        <taxon>Hexapoda</taxon>
        <taxon>Insecta</taxon>
        <taxon>Pterygota</taxon>
        <taxon>Neoptera</taxon>
        <taxon>Polyneoptera</taxon>
        <taxon>Dictyoptera</taxon>
        <taxon>Blattodea</taxon>
        <taxon>Blaberoidea</taxon>
        <taxon>Blaberidae</taxon>
        <taxon>Diplopterinae</taxon>
        <taxon>Diploptera</taxon>
    </lineage>
</organism>
<feature type="disulfide bond" evidence="11">
    <location>
        <begin position="270"/>
        <end position="288"/>
    </location>
</feature>
<keyword evidence="8 11" id="KW-1015">Disulfide bond</keyword>
<keyword evidence="9" id="KW-0675">Receptor</keyword>
<evidence type="ECO:0000256" key="2">
    <source>
        <dbReference type="ARBA" id="ARBA00009939"/>
    </source>
</evidence>
<evidence type="ECO:0000256" key="8">
    <source>
        <dbReference type="ARBA" id="ARBA00023157"/>
    </source>
</evidence>
<evidence type="ECO:0000313" key="13">
    <source>
        <dbReference type="Proteomes" id="UP001233999"/>
    </source>
</evidence>
<dbReference type="EMBL" id="JASPKZ010003869">
    <property type="protein sequence ID" value="KAJ9591382.1"/>
    <property type="molecule type" value="Genomic_DNA"/>
</dbReference>
<dbReference type="FunFam" id="4.10.400.10:FF:000065">
    <property type="entry name" value="Transmembrane protease serine 7"/>
    <property type="match status" value="1"/>
</dbReference>
<dbReference type="AlphaFoldDB" id="A0AAD8A2S2"/>
<feature type="disulfide bond" evidence="11">
    <location>
        <begin position="11"/>
        <end position="29"/>
    </location>
</feature>
<evidence type="ECO:0000256" key="11">
    <source>
        <dbReference type="PROSITE-ProRule" id="PRU00124"/>
    </source>
</evidence>
<dbReference type="FunFam" id="4.10.400.10:FF:000024">
    <property type="entry name" value="Low-density lipoprotein RecePtor related"/>
    <property type="match status" value="1"/>
</dbReference>
<dbReference type="Proteomes" id="UP001233999">
    <property type="component" value="Unassembled WGS sequence"/>
</dbReference>
<proteinExistence type="inferred from homology"/>
<gene>
    <name evidence="12" type="ORF">L9F63_002079</name>
</gene>
<keyword evidence="4" id="KW-0812">Transmembrane</keyword>
<keyword evidence="10" id="KW-0325">Glycoprotein</keyword>
<evidence type="ECO:0000256" key="1">
    <source>
        <dbReference type="ARBA" id="ARBA00004167"/>
    </source>
</evidence>
<feature type="disulfide bond" evidence="11">
    <location>
        <begin position="263"/>
        <end position="275"/>
    </location>
</feature>
<feature type="disulfide bond" evidence="11">
    <location>
        <begin position="243"/>
        <end position="258"/>
    </location>
</feature>
<dbReference type="InterPro" id="IPR023415">
    <property type="entry name" value="LDLR_class-A_CS"/>
</dbReference>
<comment type="subcellular location">
    <subcellularLocation>
        <location evidence="1">Membrane</location>
        <topology evidence="1">Single-pass membrane protein</topology>
    </subcellularLocation>
</comment>
<feature type="disulfide bond" evidence="11">
    <location>
        <begin position="344"/>
        <end position="356"/>
    </location>
</feature>
<dbReference type="SMART" id="SM00192">
    <property type="entry name" value="LDLa"/>
    <property type="match status" value="10"/>
</dbReference>
<feature type="disulfide bond" evidence="11">
    <location>
        <begin position="62"/>
        <end position="77"/>
    </location>
</feature>
<evidence type="ECO:0000256" key="4">
    <source>
        <dbReference type="ARBA" id="ARBA00022692"/>
    </source>
</evidence>
<sequence length="460" mass="51880">SYKCPDTHFKCNNHFCIPEYNVCNFEDNCGDGSDENKCNYRKCWKLEFKCNNGECIRPGFLCDGTQDCKDGSDETDCEPERFVTCGDGSRVHHYYWCDGWPDCPDNHADELHCQACNGTDEFLCPNGRCIRRANLCDSQCDCVPAASSQSGVLCADEVNCESYYSIINGVHLCKESLTLNCIQPNQNRDKDRCIHPEYICDKTNDCQNGNYLSDEFGCPYSLDVIGDSIVCSDNRSLPKALECDFKWDCLDGNDEFNCSPQACTEYEFRCSNGQCVNSTQRCDLQFDCWDKSDELDCGGVNCTQGFRKCDSGGQCISESLWCDYFIDCPDGSDERNCSLLSPTCSRHQFQCNNSQCIDIQLRCYNSGNPRTGCADGSHLIGCKNWICPPDTFKCRNGPCLNMSLVCDEKIDCTGTWVDEDGCLFSCSNVEPRCECRDIHVNCTNLNLERVPPDIEEEITW</sequence>
<dbReference type="Gene3D" id="4.10.400.10">
    <property type="entry name" value="Low-density Lipoprotein Receptor"/>
    <property type="match status" value="9"/>
</dbReference>
<evidence type="ECO:0000256" key="9">
    <source>
        <dbReference type="ARBA" id="ARBA00023170"/>
    </source>
</evidence>
<feature type="disulfide bond" evidence="11">
    <location>
        <begin position="124"/>
        <end position="142"/>
    </location>
</feature>
<name>A0AAD8A2S2_DIPPU</name>
<protein>
    <submittedName>
        <fullName evidence="12">Uncharacterized protein</fullName>
    </submittedName>
</protein>
<evidence type="ECO:0000256" key="5">
    <source>
        <dbReference type="ARBA" id="ARBA00022737"/>
    </source>
</evidence>
<accession>A0AAD8A2S2</accession>
<dbReference type="PANTHER" id="PTHR22722:SF15">
    <property type="entry name" value="LOW-DENSITY LIPOPROTEIN RECEPTOR-RELATED"/>
    <property type="match status" value="1"/>
</dbReference>
<comment type="caution">
    <text evidence="11">Lacks conserved residue(s) required for the propagation of feature annotation.</text>
</comment>
<evidence type="ECO:0000313" key="12">
    <source>
        <dbReference type="EMBL" id="KAJ9591382.1"/>
    </source>
</evidence>
<evidence type="ECO:0000256" key="7">
    <source>
        <dbReference type="ARBA" id="ARBA00023136"/>
    </source>
</evidence>
<dbReference type="GO" id="GO:0006897">
    <property type="term" value="P:endocytosis"/>
    <property type="evidence" value="ECO:0007669"/>
    <property type="project" value="UniProtKB-KW"/>
</dbReference>
<dbReference type="InterPro" id="IPR051221">
    <property type="entry name" value="LDLR-related"/>
</dbReference>
<dbReference type="CDD" id="cd00112">
    <property type="entry name" value="LDLa"/>
    <property type="match status" value="4"/>
</dbReference>
<dbReference type="SUPFAM" id="SSF57424">
    <property type="entry name" value="LDL receptor-like module"/>
    <property type="match status" value="6"/>
</dbReference>
<reference evidence="12" key="2">
    <citation type="submission" date="2023-05" db="EMBL/GenBank/DDBJ databases">
        <authorList>
            <person name="Fouks B."/>
        </authorList>
    </citation>
    <scope>NUCLEOTIDE SEQUENCE</scope>
    <source>
        <strain evidence="12">Stay&amp;Tobe</strain>
        <tissue evidence="12">Testes</tissue>
    </source>
</reference>
<dbReference type="PROSITE" id="PS01209">
    <property type="entry name" value="LDLRA_1"/>
    <property type="match status" value="4"/>
</dbReference>
<feature type="disulfide bond" evidence="11">
    <location>
        <begin position="4"/>
        <end position="16"/>
    </location>
</feature>
<feature type="disulfide bond" evidence="11">
    <location>
        <begin position="387"/>
        <end position="399"/>
    </location>
</feature>